<dbReference type="EMBL" id="BAABWN010000008">
    <property type="protein sequence ID" value="GAA6168846.1"/>
    <property type="molecule type" value="Genomic_DNA"/>
</dbReference>
<dbReference type="EC" id="3.1.4.1" evidence="5"/>
<evidence type="ECO:0000256" key="10">
    <source>
        <dbReference type="ARBA" id="ARBA00023211"/>
    </source>
</evidence>
<comment type="catalytic activity">
    <reaction evidence="1">
        <text>Hydrolytically removes 5'-nucleotides successively from the 3'-hydroxy termini of 3'-hydroxy-terminated oligonucleotides.</text>
        <dbReference type="EC" id="3.1.4.1"/>
    </reaction>
</comment>
<keyword evidence="10" id="KW-0464">Manganese</keyword>
<name>A0ABQ0AB18_9GAMM</name>
<evidence type="ECO:0000313" key="13">
    <source>
        <dbReference type="Proteomes" id="UP001465153"/>
    </source>
</evidence>
<keyword evidence="6" id="KW-0540">Nuclease</keyword>
<dbReference type="InterPro" id="IPR014883">
    <property type="entry name" value="VRR_NUC"/>
</dbReference>
<keyword evidence="9" id="KW-0460">Magnesium</keyword>
<gene>
    <name evidence="12" type="ORF">NBRC116591_26570</name>
</gene>
<evidence type="ECO:0000256" key="2">
    <source>
        <dbReference type="ARBA" id="ARBA00001936"/>
    </source>
</evidence>
<dbReference type="InterPro" id="IPR011856">
    <property type="entry name" value="tRNA_endonuc-like_dom_sf"/>
</dbReference>
<evidence type="ECO:0000256" key="7">
    <source>
        <dbReference type="ARBA" id="ARBA00022723"/>
    </source>
</evidence>
<evidence type="ECO:0000256" key="8">
    <source>
        <dbReference type="ARBA" id="ARBA00022801"/>
    </source>
</evidence>
<evidence type="ECO:0000313" key="12">
    <source>
        <dbReference type="EMBL" id="GAA6168846.1"/>
    </source>
</evidence>
<comment type="similarity">
    <text evidence="4">Belongs to the FAN1 family.</text>
</comment>
<accession>A0ABQ0AB18</accession>
<evidence type="ECO:0000256" key="5">
    <source>
        <dbReference type="ARBA" id="ARBA00012029"/>
    </source>
</evidence>
<evidence type="ECO:0000259" key="11">
    <source>
        <dbReference type="SMART" id="SM00990"/>
    </source>
</evidence>
<dbReference type="Gene3D" id="3.40.1350.10">
    <property type="match status" value="1"/>
</dbReference>
<evidence type="ECO:0000256" key="9">
    <source>
        <dbReference type="ARBA" id="ARBA00022842"/>
    </source>
</evidence>
<keyword evidence="7" id="KW-0479">Metal-binding</keyword>
<keyword evidence="13" id="KW-1185">Reference proteome</keyword>
<comment type="cofactor">
    <cofactor evidence="2">
        <name>Mn(2+)</name>
        <dbReference type="ChEBI" id="CHEBI:29035"/>
    </cofactor>
</comment>
<organism evidence="12 13">
    <name type="scientific">Sessilibacter corallicola</name>
    <dbReference type="NCBI Taxonomy" id="2904075"/>
    <lineage>
        <taxon>Bacteria</taxon>
        <taxon>Pseudomonadati</taxon>
        <taxon>Pseudomonadota</taxon>
        <taxon>Gammaproteobacteria</taxon>
        <taxon>Cellvibrionales</taxon>
        <taxon>Cellvibrionaceae</taxon>
        <taxon>Sessilibacter</taxon>
    </lineage>
</organism>
<dbReference type="RefSeq" id="WP_353303545.1">
    <property type="nucleotide sequence ID" value="NZ_BAABWN010000008.1"/>
</dbReference>
<feature type="domain" description="VRR-NUC" evidence="11">
    <location>
        <begin position="563"/>
        <end position="666"/>
    </location>
</feature>
<comment type="caution">
    <text evidence="12">The sequence shown here is derived from an EMBL/GenBank/DDBJ whole genome shotgun (WGS) entry which is preliminary data.</text>
</comment>
<sequence length="676" mass="78741">MANDSKKEVGEANIASKYYYEHFMSLHDRVKCQYSDLLTKEDLNFYRAFSALGVNARYLLIRLLLRKGVYFNVDKIHYSDIDNVKGAVEELIAAGFLINDPDISIEDLFSLFTKREWVEFLNTNLTDGAVCKLSDSRSVVYELVKSHVDKNTVFQKKRLVELAAREWLRNLQFFYFGNIRQTLSELILFDLNIRNFESYKLNSDNRLFDCQESFRLLLLINLVGQITSVLSANKKEVSSLEDTLRAIEFNDITAVLPIIIESAKRLKYFDVYVFESDVANLGAILQSWLDEQGLTAKLNDSEQVSLYWFLFRALESIDDRWKRLDKSTVNEVLASKFYRRCRRAAYVIGFALEQRGKLQEAILVYRFSGDAQSVEREIRVLAKLAYNDQALQLCSSVLNQEVNSGMDVNESLQEFAESFGHRMTRKSSYQYWPKPKRYEPNTVSLILDKPEDVRMNSGAEQAVIGYLESNKTEFFDPTVKIKGGEGKCFFVENNLLMTVFSLVYWPLFYADIKGAFTHPFQSLPHDIYDSTFLEKRLREKSEIDSNILSQCYLPVDTLMKTLIAKKDFRFILAGLNAIDSSCLTLALTRIPSQHWRVLFDRLWLDLREHSKGLPDLVYFPPEETNALDYCFIEVKAPNDRLQDHQRRWMKYFNQYNIRHYVVNVEWNNRDAQPVEG</sequence>
<evidence type="ECO:0000256" key="3">
    <source>
        <dbReference type="ARBA" id="ARBA00001946"/>
    </source>
</evidence>
<dbReference type="Pfam" id="PF08774">
    <property type="entry name" value="VRR_NUC"/>
    <property type="match status" value="1"/>
</dbReference>
<dbReference type="SMART" id="SM00990">
    <property type="entry name" value="VRR_NUC"/>
    <property type="match status" value="1"/>
</dbReference>
<dbReference type="PANTHER" id="PTHR15749">
    <property type="entry name" value="FANCONI-ASSOCIATED NUCLEASE 1"/>
    <property type="match status" value="1"/>
</dbReference>
<evidence type="ECO:0000256" key="1">
    <source>
        <dbReference type="ARBA" id="ARBA00000983"/>
    </source>
</evidence>
<reference evidence="12 13" key="1">
    <citation type="submission" date="2024-04" db="EMBL/GenBank/DDBJ databases">
        <title>Draft genome sequence of Sessilibacter corallicola NBRC 116591.</title>
        <authorList>
            <person name="Miyakawa T."/>
            <person name="Kusuya Y."/>
            <person name="Miura T."/>
        </authorList>
    </citation>
    <scope>NUCLEOTIDE SEQUENCE [LARGE SCALE GENOMIC DNA]</scope>
    <source>
        <strain evidence="12 13">KU-00831-HH</strain>
    </source>
</reference>
<keyword evidence="8" id="KW-0378">Hydrolase</keyword>
<evidence type="ECO:0000256" key="4">
    <source>
        <dbReference type="ARBA" id="ARBA00005533"/>
    </source>
</evidence>
<protein>
    <recommendedName>
        <fullName evidence="5">phosphodiesterase I</fullName>
        <ecNumber evidence="5">3.1.4.1</ecNumber>
    </recommendedName>
</protein>
<dbReference type="InterPro" id="IPR049125">
    <property type="entry name" value="FAN1-like_WH"/>
</dbReference>
<proteinExistence type="inferred from homology"/>
<comment type="cofactor">
    <cofactor evidence="3">
        <name>Mg(2+)</name>
        <dbReference type="ChEBI" id="CHEBI:18420"/>
    </cofactor>
</comment>
<dbReference type="Pfam" id="PF21315">
    <property type="entry name" value="FAN1_HTH"/>
    <property type="match status" value="1"/>
</dbReference>
<dbReference type="PANTHER" id="PTHR15749:SF4">
    <property type="entry name" value="FANCONI-ASSOCIATED NUCLEASE 1"/>
    <property type="match status" value="1"/>
</dbReference>
<evidence type="ECO:0000256" key="6">
    <source>
        <dbReference type="ARBA" id="ARBA00022722"/>
    </source>
</evidence>
<dbReference type="InterPro" id="IPR033315">
    <property type="entry name" value="Fan1-like"/>
</dbReference>
<dbReference type="Proteomes" id="UP001465153">
    <property type="component" value="Unassembled WGS sequence"/>
</dbReference>